<keyword evidence="2" id="KW-1185">Reference proteome</keyword>
<reference evidence="1 2" key="1">
    <citation type="journal article" date="2020" name="Nature">
        <title>Six reference-quality genomes reveal evolution of bat adaptations.</title>
        <authorList>
            <person name="Jebb D."/>
            <person name="Huang Z."/>
            <person name="Pippel M."/>
            <person name="Hughes G.M."/>
            <person name="Lavrichenko K."/>
            <person name="Devanna P."/>
            <person name="Winkler S."/>
            <person name="Jermiin L.S."/>
            <person name="Skirmuntt E.C."/>
            <person name="Katzourakis A."/>
            <person name="Burkitt-Gray L."/>
            <person name="Ray D.A."/>
            <person name="Sullivan K.A.M."/>
            <person name="Roscito J.G."/>
            <person name="Kirilenko B.M."/>
            <person name="Davalos L.M."/>
            <person name="Corthals A.P."/>
            <person name="Power M.L."/>
            <person name="Jones G."/>
            <person name="Ransome R.D."/>
            <person name="Dechmann D.K.N."/>
            <person name="Locatelli A.G."/>
            <person name="Puechmaille S.J."/>
            <person name="Fedrigo O."/>
            <person name="Jarvis E.D."/>
            <person name="Hiller M."/>
            <person name="Vernes S.C."/>
            <person name="Myers E.W."/>
            <person name="Teeling E.C."/>
        </authorList>
    </citation>
    <scope>NUCLEOTIDE SEQUENCE [LARGE SCALE GENOMIC DNA]</scope>
    <source>
        <strain evidence="1">MPipKuh1</strain>
        <tissue evidence="1">Flight muscle</tissue>
    </source>
</reference>
<evidence type="ECO:0000313" key="2">
    <source>
        <dbReference type="Proteomes" id="UP000558488"/>
    </source>
</evidence>
<evidence type="ECO:0000313" key="1">
    <source>
        <dbReference type="EMBL" id="KAF6297590.1"/>
    </source>
</evidence>
<sequence length="131" mass="13380">MSIHLSTKPANTYWGPTCAGPVGTLGVTRDNAVLSVQCVWPSARDRLLGVMGAVMGKCRGALGQPRGIEKLLEGRGKLAKTLGMGCGLGKQPAKACRGGPVRGSAIIPVALAPSGGHHRPGCFLGDIPCPL</sequence>
<dbReference type="Proteomes" id="UP000558488">
    <property type="component" value="Unassembled WGS sequence"/>
</dbReference>
<organism evidence="1 2">
    <name type="scientific">Pipistrellus kuhlii</name>
    <name type="common">Kuhl's pipistrelle</name>
    <dbReference type="NCBI Taxonomy" id="59472"/>
    <lineage>
        <taxon>Eukaryota</taxon>
        <taxon>Metazoa</taxon>
        <taxon>Chordata</taxon>
        <taxon>Craniata</taxon>
        <taxon>Vertebrata</taxon>
        <taxon>Euteleostomi</taxon>
        <taxon>Mammalia</taxon>
        <taxon>Eutheria</taxon>
        <taxon>Laurasiatheria</taxon>
        <taxon>Chiroptera</taxon>
        <taxon>Yangochiroptera</taxon>
        <taxon>Vespertilionidae</taxon>
        <taxon>Pipistrellus</taxon>
    </lineage>
</organism>
<dbReference type="AlphaFoldDB" id="A0A7J7TAT9"/>
<accession>A0A7J7TAT9</accession>
<name>A0A7J7TAT9_PIPKU</name>
<dbReference type="EMBL" id="JACAGB010000030">
    <property type="protein sequence ID" value="KAF6297590.1"/>
    <property type="molecule type" value="Genomic_DNA"/>
</dbReference>
<protein>
    <submittedName>
        <fullName evidence="1">Uncharacterized protein</fullName>
    </submittedName>
</protein>
<comment type="caution">
    <text evidence="1">The sequence shown here is derived from an EMBL/GenBank/DDBJ whole genome shotgun (WGS) entry which is preliminary data.</text>
</comment>
<gene>
    <name evidence="1" type="ORF">mPipKuh1_009675</name>
</gene>
<proteinExistence type="predicted"/>